<feature type="transmembrane region" description="Helical" evidence="1">
    <location>
        <begin position="730"/>
        <end position="750"/>
    </location>
</feature>
<sequence length="789" mass="84520">MVSRPMGKPFIVRLHCWLRSHKILGFSLVLLCWAVFALLAARMQPDSSSMAFFPDDAPQVRRMAKALDVSPASGLLFIDLSTERHGGKYALAGAADAIVGDLPPDMAERVGAVGTPDAQALMALLPYFMDDATLAQLQQATDASQIDAAVRSAHNNLNSLLAAGPAQDWLRADPLSLRRFVLSRLPAEHAGAMPDPVLGYPVSADGKHLLLVLRPAHSLHDVSAAARLMDTIHAAMQKHLAPDMQGLVVGGHRHSAVNAQVIQRDVTNIVFFSMLGFVLVYALLVRSRGALWLMLVPAFAASFALGGMTLLTPALSGLALGFGASVLGVAEDYAVHMHFALRSGDSTENVLEHITPPLFQGYLVNASGFAVLLLSGIPAVRQLALFALLTLSVGFALAVVVLPICPWFNTPPLPVRKENAAPRQPVPLRVFASVFGLLLLCYALFSIVRVDVSPRTMGADMAQLQQDGEKLKDIWGSRDSNILVVEGPTTDAALANGRAVVQALRVLEPENKIGTLTDVWPSPEQAQANVQRWGAFAKAEGPRVQALLSSVAQRYGFTAEAFAPFAQLLERPVAQFDPSVLRAAGLGEMVDVFLHAPQADDHTARLLLFTGKKADVSRLEPALAAQTMALAPGELETTLLQQLGMEKRLVPLAWMACLALLFLYFRDARRTLLASLPPLCSVACILAWMSITSHPLTLAGMAAMPLVLGLAADHGIVVTHDLVSGVKMGVERAVVVSSLTTFTGMGLLALAQHPALKAMGEVIFWGLIVEVPVALWLLPRLCRTQGKQA</sequence>
<dbReference type="PANTHER" id="PTHR33406:SF13">
    <property type="entry name" value="MEMBRANE PROTEIN YDFJ"/>
    <property type="match status" value="1"/>
</dbReference>
<feature type="transmembrane region" description="Helical" evidence="1">
    <location>
        <begin position="291"/>
        <end position="311"/>
    </location>
</feature>
<reference evidence="2" key="1">
    <citation type="submission" date="2016-04" db="EMBL/GenBank/DDBJ databases">
        <authorList>
            <person name="Evans L.H."/>
            <person name="Alamgir A."/>
            <person name="Owens N."/>
            <person name="Weber N.D."/>
            <person name="Virtaneva K."/>
            <person name="Barbian K."/>
            <person name="Babar A."/>
            <person name="Rosenke K."/>
        </authorList>
    </citation>
    <scope>NUCLEOTIDE SEQUENCE</scope>
    <source>
        <strain evidence="2">92-2</strain>
    </source>
</reference>
<feature type="transmembrane region" description="Helical" evidence="1">
    <location>
        <begin position="383"/>
        <end position="405"/>
    </location>
</feature>
<keyword evidence="1" id="KW-0812">Transmembrane</keyword>
<dbReference type="SUPFAM" id="SSF82866">
    <property type="entry name" value="Multidrug efflux transporter AcrB transmembrane domain"/>
    <property type="match status" value="2"/>
</dbReference>
<evidence type="ECO:0000256" key="1">
    <source>
        <dbReference type="SAM" id="Phobius"/>
    </source>
</evidence>
<dbReference type="AlphaFoldDB" id="A0A212KKX0"/>
<gene>
    <name evidence="2" type="ORF">KM92DES2_20454</name>
</gene>
<keyword evidence="1" id="KW-1133">Transmembrane helix</keyword>
<dbReference type="EMBL" id="FLUP01000002">
    <property type="protein sequence ID" value="SBW12353.1"/>
    <property type="molecule type" value="Genomic_DNA"/>
</dbReference>
<name>A0A212KKX0_9BACT</name>
<dbReference type="PANTHER" id="PTHR33406">
    <property type="entry name" value="MEMBRANE PROTEIN MJ1562-RELATED"/>
    <property type="match status" value="1"/>
</dbReference>
<dbReference type="InterPro" id="IPR050545">
    <property type="entry name" value="Mycobact_MmpL"/>
</dbReference>
<organism evidence="2">
    <name type="scientific">uncultured Desulfovibrio sp</name>
    <dbReference type="NCBI Taxonomy" id="167968"/>
    <lineage>
        <taxon>Bacteria</taxon>
        <taxon>Pseudomonadati</taxon>
        <taxon>Thermodesulfobacteriota</taxon>
        <taxon>Desulfovibrionia</taxon>
        <taxon>Desulfovibrionales</taxon>
        <taxon>Desulfovibrionaceae</taxon>
        <taxon>Desulfovibrio</taxon>
        <taxon>environmental samples</taxon>
    </lineage>
</organism>
<feature type="transmembrane region" description="Helical" evidence="1">
    <location>
        <begin position="672"/>
        <end position="691"/>
    </location>
</feature>
<protein>
    <submittedName>
        <fullName evidence="2">Putative Exporter</fullName>
    </submittedName>
</protein>
<keyword evidence="1" id="KW-0472">Membrane</keyword>
<proteinExistence type="predicted"/>
<feature type="transmembrane region" description="Helical" evidence="1">
    <location>
        <begin position="266"/>
        <end position="284"/>
    </location>
</feature>
<feature type="transmembrane region" description="Helical" evidence="1">
    <location>
        <begin position="426"/>
        <end position="445"/>
    </location>
</feature>
<feature type="transmembrane region" description="Helical" evidence="1">
    <location>
        <begin position="357"/>
        <end position="377"/>
    </location>
</feature>
<feature type="transmembrane region" description="Helical" evidence="1">
    <location>
        <begin position="697"/>
        <end position="718"/>
    </location>
</feature>
<feature type="transmembrane region" description="Helical" evidence="1">
    <location>
        <begin position="762"/>
        <end position="778"/>
    </location>
</feature>
<dbReference type="GO" id="GO:0005886">
    <property type="term" value="C:plasma membrane"/>
    <property type="evidence" value="ECO:0007669"/>
    <property type="project" value="TreeGrafter"/>
</dbReference>
<evidence type="ECO:0000313" key="2">
    <source>
        <dbReference type="EMBL" id="SBW12353.1"/>
    </source>
</evidence>
<dbReference type="Gene3D" id="1.20.1640.10">
    <property type="entry name" value="Multidrug efflux transporter AcrB transmembrane domain"/>
    <property type="match status" value="2"/>
</dbReference>
<accession>A0A212KKX0</accession>